<evidence type="ECO:0000313" key="2">
    <source>
        <dbReference type="Proteomes" id="UP000294619"/>
    </source>
</evidence>
<accession>A0A4R3Y606</accession>
<reference evidence="1 2" key="1">
    <citation type="submission" date="2019-03" db="EMBL/GenBank/DDBJ databases">
        <title>Genomic Encyclopedia of Type Strains, Phase IV (KMG-IV): sequencing the most valuable type-strain genomes for metagenomic binning, comparative biology and taxonomic classification.</title>
        <authorList>
            <person name="Goeker M."/>
        </authorList>
    </citation>
    <scope>NUCLEOTIDE SEQUENCE [LARGE SCALE GENOMIC DNA]</scope>
    <source>
        <strain evidence="1 2">DSM 28140</strain>
    </source>
</reference>
<protein>
    <submittedName>
        <fullName evidence="1">Uncharacterized protein</fullName>
    </submittedName>
</protein>
<gene>
    <name evidence="1" type="ORF">EDC16_105155</name>
</gene>
<organism evidence="1 2">
    <name type="scientific">Testudinibacter aquarius</name>
    <dbReference type="NCBI Taxonomy" id="1524974"/>
    <lineage>
        <taxon>Bacteria</taxon>
        <taxon>Pseudomonadati</taxon>
        <taxon>Pseudomonadota</taxon>
        <taxon>Gammaproteobacteria</taxon>
        <taxon>Pasteurellales</taxon>
        <taxon>Pasteurellaceae</taxon>
        <taxon>Testudinibacter</taxon>
    </lineage>
</organism>
<evidence type="ECO:0000313" key="1">
    <source>
        <dbReference type="EMBL" id="TCV87236.1"/>
    </source>
</evidence>
<dbReference type="AlphaFoldDB" id="A0A4R3Y606"/>
<comment type="caution">
    <text evidence="1">The sequence shown here is derived from an EMBL/GenBank/DDBJ whole genome shotgun (WGS) entry which is preliminary data.</text>
</comment>
<dbReference type="Proteomes" id="UP000294619">
    <property type="component" value="Unassembled WGS sequence"/>
</dbReference>
<name>A0A4R3Y606_9PAST</name>
<sequence length="101" mass="11518">MTTDKMNPLNEAASYAELQLTIEELQDQLFQLHTAQLATDHQQITQQIVLRAIVEQLHCAKAIDVHRLRQDCEQIAAQLAPEPDLQQQFAHTLDLLLPSHQ</sequence>
<proteinExistence type="predicted"/>
<dbReference type="EMBL" id="SMCP01000005">
    <property type="protein sequence ID" value="TCV87236.1"/>
    <property type="molecule type" value="Genomic_DNA"/>
</dbReference>